<proteinExistence type="predicted"/>
<dbReference type="OrthoDB" id="6381815at2759"/>
<dbReference type="EMBL" id="VYZN01000063">
    <property type="protein sequence ID" value="KAE9525172.1"/>
    <property type="molecule type" value="Genomic_DNA"/>
</dbReference>
<dbReference type="Proteomes" id="UP000475862">
    <property type="component" value="Unassembled WGS sequence"/>
</dbReference>
<protein>
    <submittedName>
        <fullName evidence="1">Uncharacterized protein</fullName>
    </submittedName>
</protein>
<dbReference type="AlphaFoldDB" id="A0A6G0T3T1"/>
<evidence type="ECO:0000313" key="1">
    <source>
        <dbReference type="EMBL" id="KAE9525172.1"/>
    </source>
</evidence>
<keyword evidence="2" id="KW-1185">Reference proteome</keyword>
<dbReference type="PROSITE" id="PS51257">
    <property type="entry name" value="PROKAR_LIPOPROTEIN"/>
    <property type="match status" value="1"/>
</dbReference>
<sequence>MTNAFRVWWLVRNSDESFVHLFTVATQLLSAACLGFNLHCDNILKNVFSLFCFVLYLYKTRRTVDNKVENMSIETKNHELTEEKINDTKIVPIDVEVNQQNDKTMDKDMPIENPCSVDNMSNKMDSEDEITAGKVDVKCGYGVLKDPDWVKECNWRSYPNNGIEEAIEQFMTCKIHDPKMPKPPRYRPTPRNLEFPFTFEPSNPVFKSKVNNDPKA</sequence>
<name>A0A6G0T3T1_APHGL</name>
<gene>
    <name evidence="1" type="ORF">AGLY_014416</name>
</gene>
<evidence type="ECO:0000313" key="2">
    <source>
        <dbReference type="Proteomes" id="UP000475862"/>
    </source>
</evidence>
<accession>A0A6G0T3T1</accession>
<organism evidence="1 2">
    <name type="scientific">Aphis glycines</name>
    <name type="common">Soybean aphid</name>
    <dbReference type="NCBI Taxonomy" id="307491"/>
    <lineage>
        <taxon>Eukaryota</taxon>
        <taxon>Metazoa</taxon>
        <taxon>Ecdysozoa</taxon>
        <taxon>Arthropoda</taxon>
        <taxon>Hexapoda</taxon>
        <taxon>Insecta</taxon>
        <taxon>Pterygota</taxon>
        <taxon>Neoptera</taxon>
        <taxon>Paraneoptera</taxon>
        <taxon>Hemiptera</taxon>
        <taxon>Sternorrhyncha</taxon>
        <taxon>Aphidomorpha</taxon>
        <taxon>Aphidoidea</taxon>
        <taxon>Aphididae</taxon>
        <taxon>Aphidini</taxon>
        <taxon>Aphis</taxon>
        <taxon>Aphis</taxon>
    </lineage>
</organism>
<comment type="caution">
    <text evidence="1">The sequence shown here is derived from an EMBL/GenBank/DDBJ whole genome shotgun (WGS) entry which is preliminary data.</text>
</comment>
<reference evidence="1 2" key="1">
    <citation type="submission" date="2019-08" db="EMBL/GenBank/DDBJ databases">
        <title>The genome of the soybean aphid Biotype 1, its phylome, world population structure and adaptation to the North American continent.</title>
        <authorList>
            <person name="Giordano R."/>
            <person name="Donthu R.K."/>
            <person name="Hernandez A.G."/>
            <person name="Wright C.L."/>
            <person name="Zimin A.V."/>
        </authorList>
    </citation>
    <scope>NUCLEOTIDE SEQUENCE [LARGE SCALE GENOMIC DNA]</scope>
    <source>
        <tissue evidence="1">Whole aphids</tissue>
    </source>
</reference>